<sequence length="131" mass="14637">MTEMNGFQHAVDLDDADELARRDLERLAGHEPSIQVQESLMPSALPFDQKAHDIMLKGIDQVAADWVGQLEHSRQNSKQVEQLVLERAAKVKADITALYLLGSAAQAEAKRGDEINQRLASELDRLSEYRA</sequence>
<dbReference type="EMBL" id="CP147711">
    <property type="protein sequence ID" value="WXC83310.1"/>
    <property type="molecule type" value="Genomic_DNA"/>
</dbReference>
<protein>
    <recommendedName>
        <fullName evidence="3">Phasin domain-containing protein</fullName>
    </recommendedName>
</protein>
<accession>A0ABZ2P7U2</accession>
<dbReference type="Proteomes" id="UP001432046">
    <property type="component" value="Chromosome"/>
</dbReference>
<reference evidence="1" key="1">
    <citation type="journal article" date="2021" name="Int. J. Syst. Evol. Microbiol.">
        <title>Bradyrhizobium septentrionale sp. nov. (sv. septentrionale) and Bradyrhizobium quebecense sp. nov. (sv. septentrionale) associated with legumes native to Canada possess rearranged symbiosis genes and numerous insertion sequences.</title>
        <authorList>
            <person name="Bromfield E.S.P."/>
            <person name="Cloutier S."/>
        </authorList>
    </citation>
    <scope>NUCLEOTIDE SEQUENCE</scope>
    <source>
        <strain evidence="1">5S5</strain>
    </source>
</reference>
<organism evidence="1 2">
    <name type="scientific">Bradyrhizobium septentrionale</name>
    <dbReference type="NCBI Taxonomy" id="1404411"/>
    <lineage>
        <taxon>Bacteria</taxon>
        <taxon>Pseudomonadati</taxon>
        <taxon>Pseudomonadota</taxon>
        <taxon>Alphaproteobacteria</taxon>
        <taxon>Hyphomicrobiales</taxon>
        <taxon>Nitrobacteraceae</taxon>
        <taxon>Bradyrhizobium</taxon>
    </lineage>
</organism>
<dbReference type="RefSeq" id="WP_338821654.1">
    <property type="nucleotide sequence ID" value="NZ_CP147708.1"/>
</dbReference>
<proteinExistence type="predicted"/>
<gene>
    <name evidence="1" type="ORF">WDK88_17885</name>
</gene>
<keyword evidence="2" id="KW-1185">Reference proteome</keyword>
<evidence type="ECO:0000313" key="1">
    <source>
        <dbReference type="EMBL" id="WXC83310.1"/>
    </source>
</evidence>
<name>A0ABZ2P7U2_9BRAD</name>
<evidence type="ECO:0000313" key="2">
    <source>
        <dbReference type="Proteomes" id="UP001432046"/>
    </source>
</evidence>
<reference evidence="1" key="2">
    <citation type="submission" date="2024-03" db="EMBL/GenBank/DDBJ databases">
        <authorList>
            <person name="Bromfield E.S.P."/>
            <person name="Cloutier S."/>
        </authorList>
    </citation>
    <scope>NUCLEOTIDE SEQUENCE</scope>
    <source>
        <strain evidence="1">5S5</strain>
    </source>
</reference>
<evidence type="ECO:0008006" key="3">
    <source>
        <dbReference type="Google" id="ProtNLM"/>
    </source>
</evidence>